<keyword evidence="1" id="KW-0812">Transmembrane</keyword>
<proteinExistence type="predicted"/>
<evidence type="ECO:0000256" key="1">
    <source>
        <dbReference type="SAM" id="Phobius"/>
    </source>
</evidence>
<dbReference type="EMBL" id="WWCP01000071">
    <property type="protein sequence ID" value="MYM85461.1"/>
    <property type="molecule type" value="Genomic_DNA"/>
</dbReference>
<sequence>MNSFEIEQFGEIVSAGYRKSNDEAVKIIGNRMFFLMALQLVILALLFVLVIPETASGCL</sequence>
<dbReference type="AlphaFoldDB" id="A0A6L8MTN5"/>
<evidence type="ECO:0000313" key="3">
    <source>
        <dbReference type="Proteomes" id="UP000474565"/>
    </source>
</evidence>
<dbReference type="RefSeq" id="WP_161021753.1">
    <property type="nucleotide sequence ID" value="NZ_WWCP01000071.1"/>
</dbReference>
<comment type="caution">
    <text evidence="2">The sequence shown here is derived from an EMBL/GenBank/DDBJ whole genome shotgun (WGS) entry which is preliminary data.</text>
</comment>
<keyword evidence="1" id="KW-0472">Membrane</keyword>
<evidence type="ECO:0000313" key="2">
    <source>
        <dbReference type="EMBL" id="MYM85461.1"/>
    </source>
</evidence>
<protein>
    <submittedName>
        <fullName evidence="2">Uncharacterized protein</fullName>
    </submittedName>
</protein>
<feature type="transmembrane region" description="Helical" evidence="1">
    <location>
        <begin position="32"/>
        <end position="51"/>
    </location>
</feature>
<accession>A0A6L8MTN5</accession>
<reference evidence="2 3" key="1">
    <citation type="submission" date="2019-12" db="EMBL/GenBank/DDBJ databases">
        <title>Novel species isolated from a subtropical stream in China.</title>
        <authorList>
            <person name="Lu H."/>
        </authorList>
    </citation>
    <scope>NUCLEOTIDE SEQUENCE [LARGE SCALE GENOMIC DNA]</scope>
    <source>
        <strain evidence="2 3">FT50W</strain>
    </source>
</reference>
<dbReference type="Proteomes" id="UP000474565">
    <property type="component" value="Unassembled WGS sequence"/>
</dbReference>
<keyword evidence="1" id="KW-1133">Transmembrane helix</keyword>
<organism evidence="2 3">
    <name type="scientific">Duganella lactea</name>
    <dbReference type="NCBI Taxonomy" id="2692173"/>
    <lineage>
        <taxon>Bacteria</taxon>
        <taxon>Pseudomonadati</taxon>
        <taxon>Pseudomonadota</taxon>
        <taxon>Betaproteobacteria</taxon>
        <taxon>Burkholderiales</taxon>
        <taxon>Oxalobacteraceae</taxon>
        <taxon>Telluria group</taxon>
        <taxon>Duganella</taxon>
    </lineage>
</organism>
<gene>
    <name evidence="2" type="ORF">GTP44_26470</name>
</gene>
<name>A0A6L8MTN5_9BURK</name>